<keyword evidence="2" id="KW-1185">Reference proteome</keyword>
<comment type="caution">
    <text evidence="1">The sequence shown here is derived from an EMBL/GenBank/DDBJ whole genome shotgun (WGS) entry which is preliminary data.</text>
</comment>
<reference evidence="1 2" key="1">
    <citation type="submission" date="2020-11" db="EMBL/GenBank/DDBJ databases">
        <authorList>
            <person name="Peeters C."/>
        </authorList>
    </citation>
    <scope>NUCLEOTIDE SEQUENCE [LARGE SCALE GENOMIC DNA]</scope>
    <source>
        <strain evidence="1 2">LMG 8286</strain>
    </source>
</reference>
<name>A0ABM8Q1D0_9BACT</name>
<sequence length="261" mass="29947">MINATSSSNTFLYELNVKKGRLDNLIKHIDEQNEKLANEPSNVINQSIDKFQSKSRLKDDAKGLLSLSGYTPSLKVSIWGKLNGLDTSISKTRQKELRDFIESTQILGLTGDYKLNKSIKAKVMSIDEYIKVHKKHEGVARYEDSELYNMLDMYSDINEFKQKWLEFSTRRHNDLRASEELANYVAPASIADVGSSDPQLARRLMMDKQPKSEIITYELEKDPNFAFLKDKIDQIDEKIGLEILGDTEKLIAQKKKLDMYV</sequence>
<protein>
    <submittedName>
        <fullName evidence="1">Uncharacterized protein</fullName>
    </submittedName>
</protein>
<gene>
    <name evidence="1" type="ORF">LMG8286_00427</name>
</gene>
<evidence type="ECO:0000313" key="1">
    <source>
        <dbReference type="EMBL" id="CAD7286594.1"/>
    </source>
</evidence>
<dbReference type="Proteomes" id="UP000789359">
    <property type="component" value="Unassembled WGS sequence"/>
</dbReference>
<proteinExistence type="predicted"/>
<dbReference type="RefSeq" id="WP_230056213.1">
    <property type="nucleotide sequence ID" value="NZ_CAJHOE010000001.1"/>
</dbReference>
<organism evidence="1 2">
    <name type="scientific">Campylobacter suis</name>
    <dbReference type="NCBI Taxonomy" id="2790657"/>
    <lineage>
        <taxon>Bacteria</taxon>
        <taxon>Pseudomonadati</taxon>
        <taxon>Campylobacterota</taxon>
        <taxon>Epsilonproteobacteria</taxon>
        <taxon>Campylobacterales</taxon>
        <taxon>Campylobacteraceae</taxon>
        <taxon>Campylobacter</taxon>
    </lineage>
</organism>
<evidence type="ECO:0000313" key="2">
    <source>
        <dbReference type="Proteomes" id="UP000789359"/>
    </source>
</evidence>
<accession>A0ABM8Q1D0</accession>
<dbReference type="EMBL" id="CAJHOE010000001">
    <property type="protein sequence ID" value="CAD7286594.1"/>
    <property type="molecule type" value="Genomic_DNA"/>
</dbReference>